<dbReference type="EMBL" id="CP016252">
    <property type="protein sequence ID" value="ANQ10973.1"/>
    <property type="molecule type" value="Genomic_DNA"/>
</dbReference>
<dbReference type="GeneID" id="30911905"/>
<protein>
    <submittedName>
        <fullName evidence="2">Uncharacterized protein</fullName>
    </submittedName>
</protein>
<dbReference type="AlphaFoldDB" id="A0A1B1E7K9"/>
<proteinExistence type="predicted"/>
<gene>
    <name evidence="2" type="ORF">PCOAH_00051710</name>
</gene>
<dbReference type="KEGG" id="pcot:PCOAH_00051710"/>
<evidence type="ECO:0000256" key="1">
    <source>
        <dbReference type="SAM" id="MobiDB-lite"/>
    </source>
</evidence>
<dbReference type="RefSeq" id="XP_019917668.1">
    <property type="nucleotide sequence ID" value="XM_020061951.1"/>
</dbReference>
<sequence>MGLSGLKSALYPDDQAAEEENEVCFLPSGPNQSPITEADLTASKTTSSLSSILGTLATTTIPILLYKKHKHSGNNREKRSLRRESYVFDDDDDDSSTLYSITKLTAISTISSEYSIPYTSST</sequence>
<name>A0A1B1E7K9_9APIC</name>
<reference evidence="3" key="1">
    <citation type="submission" date="2016-06" db="EMBL/GenBank/DDBJ databases">
        <title>First high quality genome sequence of Plasmodium coatneyi using continuous long reads from single molecule, real-time sequencing.</title>
        <authorList>
            <person name="Chien J.-T."/>
            <person name="Pakala S.B."/>
            <person name="Geraldo J.A."/>
            <person name="Lapp S.A."/>
            <person name="Barnwell J.W."/>
            <person name="Kissinger J.C."/>
            <person name="Galinski M.R."/>
            <person name="Humphrey J.C."/>
        </authorList>
    </citation>
    <scope>NUCLEOTIDE SEQUENCE [LARGE SCALE GENOMIC DNA]</scope>
    <source>
        <strain evidence="3">Hackeri</strain>
    </source>
</reference>
<keyword evidence="3" id="KW-1185">Reference proteome</keyword>
<evidence type="ECO:0000313" key="3">
    <source>
        <dbReference type="Proteomes" id="UP000092716"/>
    </source>
</evidence>
<accession>A0A1B1E7K9</accession>
<feature type="region of interest" description="Disordered" evidence="1">
    <location>
        <begin position="1"/>
        <end position="21"/>
    </location>
</feature>
<dbReference type="VEuPathDB" id="PlasmoDB:PCOAH_00051710"/>
<dbReference type="Proteomes" id="UP000092716">
    <property type="component" value="Chromosome 14"/>
</dbReference>
<evidence type="ECO:0000313" key="2">
    <source>
        <dbReference type="EMBL" id="ANQ10973.1"/>
    </source>
</evidence>
<organism evidence="2 3">
    <name type="scientific">Plasmodium coatneyi</name>
    <dbReference type="NCBI Taxonomy" id="208452"/>
    <lineage>
        <taxon>Eukaryota</taxon>
        <taxon>Sar</taxon>
        <taxon>Alveolata</taxon>
        <taxon>Apicomplexa</taxon>
        <taxon>Aconoidasida</taxon>
        <taxon>Haemosporida</taxon>
        <taxon>Plasmodiidae</taxon>
        <taxon>Plasmodium</taxon>
    </lineage>
</organism>